<organism evidence="5 6">
    <name type="scientific">Ilex paraguariensis</name>
    <name type="common">yerba mate</name>
    <dbReference type="NCBI Taxonomy" id="185542"/>
    <lineage>
        <taxon>Eukaryota</taxon>
        <taxon>Viridiplantae</taxon>
        <taxon>Streptophyta</taxon>
        <taxon>Embryophyta</taxon>
        <taxon>Tracheophyta</taxon>
        <taxon>Spermatophyta</taxon>
        <taxon>Magnoliopsida</taxon>
        <taxon>eudicotyledons</taxon>
        <taxon>Gunneridae</taxon>
        <taxon>Pentapetalae</taxon>
        <taxon>asterids</taxon>
        <taxon>campanulids</taxon>
        <taxon>Aquifoliales</taxon>
        <taxon>Aquifoliaceae</taxon>
        <taxon>Ilex</taxon>
    </lineage>
</organism>
<dbReference type="EMBL" id="CAUOFW020003391">
    <property type="protein sequence ID" value="CAK9159709.1"/>
    <property type="molecule type" value="Genomic_DNA"/>
</dbReference>
<keyword evidence="6" id="KW-1185">Reference proteome</keyword>
<dbReference type="AlphaFoldDB" id="A0ABC8SRC8"/>
<proteinExistence type="predicted"/>
<feature type="region of interest" description="Disordered" evidence="3">
    <location>
        <begin position="158"/>
        <end position="189"/>
    </location>
</feature>
<reference evidence="5 6" key="1">
    <citation type="submission" date="2024-02" db="EMBL/GenBank/DDBJ databases">
        <authorList>
            <person name="Vignale AGUSTIN F."/>
            <person name="Sosa J E."/>
            <person name="Modenutti C."/>
        </authorList>
    </citation>
    <scope>NUCLEOTIDE SEQUENCE [LARGE SCALE GENOMIC DNA]</scope>
</reference>
<dbReference type="InterPro" id="IPR012677">
    <property type="entry name" value="Nucleotide-bd_a/b_plait_sf"/>
</dbReference>
<dbReference type="Proteomes" id="UP001642360">
    <property type="component" value="Unassembled WGS sequence"/>
</dbReference>
<dbReference type="InterPro" id="IPR045180">
    <property type="entry name" value="La_dom_prot"/>
</dbReference>
<keyword evidence="1 2" id="KW-0694">RNA-binding</keyword>
<evidence type="ECO:0000256" key="2">
    <source>
        <dbReference type="PROSITE-ProRule" id="PRU00332"/>
    </source>
</evidence>
<comment type="caution">
    <text evidence="5">The sequence shown here is derived from an EMBL/GenBank/DDBJ whole genome shotgun (WGS) entry which is preliminary data.</text>
</comment>
<dbReference type="Gene3D" id="3.30.70.330">
    <property type="match status" value="1"/>
</dbReference>
<dbReference type="Gene3D" id="1.10.10.10">
    <property type="entry name" value="Winged helix-like DNA-binding domain superfamily/Winged helix DNA-binding domain"/>
    <property type="match status" value="1"/>
</dbReference>
<evidence type="ECO:0000313" key="5">
    <source>
        <dbReference type="EMBL" id="CAK9159709.1"/>
    </source>
</evidence>
<dbReference type="InterPro" id="IPR036388">
    <property type="entry name" value="WH-like_DNA-bd_sf"/>
</dbReference>
<gene>
    <name evidence="5" type="ORF">ILEXP_LOCUS28411</name>
</gene>
<accession>A0ABC8SRC8</accession>
<dbReference type="SUPFAM" id="SSF54928">
    <property type="entry name" value="RNA-binding domain, RBD"/>
    <property type="match status" value="1"/>
</dbReference>
<dbReference type="InterPro" id="IPR036390">
    <property type="entry name" value="WH_DNA-bd_sf"/>
</dbReference>
<evidence type="ECO:0000313" key="6">
    <source>
        <dbReference type="Proteomes" id="UP001642360"/>
    </source>
</evidence>
<evidence type="ECO:0000259" key="4">
    <source>
        <dbReference type="PROSITE" id="PS50961"/>
    </source>
</evidence>
<name>A0ABC8SRC8_9AQUA</name>
<protein>
    <recommendedName>
        <fullName evidence="4">HTH La-type RNA-binding domain-containing protein</fullName>
    </recommendedName>
</protein>
<dbReference type="PANTHER" id="PTHR22792">
    <property type="entry name" value="LUPUS LA PROTEIN-RELATED"/>
    <property type="match status" value="1"/>
</dbReference>
<dbReference type="SUPFAM" id="SSF46785">
    <property type="entry name" value="Winged helix' DNA-binding domain"/>
    <property type="match status" value="1"/>
</dbReference>
<feature type="domain" description="HTH La-type RNA-binding" evidence="4">
    <location>
        <begin position="1"/>
        <end position="56"/>
    </location>
</feature>
<evidence type="ECO:0000256" key="3">
    <source>
        <dbReference type="SAM" id="MobiDB-lite"/>
    </source>
</evidence>
<evidence type="ECO:0000256" key="1">
    <source>
        <dbReference type="ARBA" id="ARBA00022884"/>
    </source>
</evidence>
<dbReference type="InterPro" id="IPR035979">
    <property type="entry name" value="RBD_domain_sf"/>
</dbReference>
<dbReference type="PANTHER" id="PTHR22792:SF159">
    <property type="entry name" value="LA-RELATED PROTEIN 1B-RELATED"/>
    <property type="match status" value="1"/>
</dbReference>
<dbReference type="InterPro" id="IPR006630">
    <property type="entry name" value="La_HTH"/>
</dbReference>
<dbReference type="PROSITE" id="PS50961">
    <property type="entry name" value="HTH_LA"/>
    <property type="match status" value="1"/>
</dbReference>
<feature type="non-terminal residue" evidence="5">
    <location>
        <position position="189"/>
    </location>
</feature>
<dbReference type="GO" id="GO:0003723">
    <property type="term" value="F:RNA binding"/>
    <property type="evidence" value="ECO:0007669"/>
    <property type="project" value="UniProtKB-UniRule"/>
</dbReference>
<sequence>MLLIAVPVGVIASSKKVKRLTKDAVLVVAALGEYSLLVVSLDGKNVKRLHPLPFTAVRDPELCIVLIENLPEDHSVENIQHIFDEAGSRGHADPGLPVSCLSPLLEIESKDQAVDVLYARVEYETVEAAEKAVATLNDEQDWRCGMWVKLLERMRTSDSEKTSSVQASDLADEEKRNLNVNHKERHDEE</sequence>
<feature type="compositionally biased region" description="Basic and acidic residues" evidence="3">
    <location>
        <begin position="173"/>
        <end position="189"/>
    </location>
</feature>